<dbReference type="PANTHER" id="PTHR32060">
    <property type="entry name" value="TAIL-SPECIFIC PROTEASE"/>
    <property type="match status" value="1"/>
</dbReference>
<dbReference type="EMBL" id="QRVJ01000044">
    <property type="protein sequence ID" value="RGS30966.1"/>
    <property type="molecule type" value="Genomic_DNA"/>
</dbReference>
<sequence length="457" mass="51949">MLKYKLLLYICIGLNISVMAQQTSENIKSVNSLEDKVYGLSLLWSEVKYNFVNIDRLDFDVDSLYRETMKKVLVTTNDVDYYKELSNFLRSFKDAHTELLDMPDSGMEDIDYPKYSTKRFGDKFYFVNYRLNCSDVDPRLLGAEIIEIEDMPTLEYVEKYVIPERTGSTLNYILNSAGTFLLNGIAGTYIKGKALCSDGKVIDFNIIRDGEATRTDQDKYFPEIKQRSRKTVTYDWKDKIAVLKISRFIPESISDEIDNAMSEIKSKNPTGLIIDLRGNGGGETDVALRLQMHLTKADSIKSFGTQSRTNLGYGRAQGNYDNNYKDYFEYKAYQTFPAEVIERDKSIVPIQCPVAILIDTYSFSACEDFLINIYEMPGRPVLIGEETAGSTGAPLVIELPHEACARLCTLRALYPYSMKPFVNQGILPDIEAKPTVDEYIKGIDVAMLKAIDILNKY</sequence>
<accession>A0A412I2D1</accession>
<gene>
    <name evidence="3" type="ORF">DWX97_25550</name>
</gene>
<keyword evidence="1" id="KW-0732">Signal</keyword>
<evidence type="ECO:0000256" key="1">
    <source>
        <dbReference type="SAM" id="SignalP"/>
    </source>
</evidence>
<dbReference type="Proteomes" id="UP000283341">
    <property type="component" value="Unassembled WGS sequence"/>
</dbReference>
<dbReference type="Gene3D" id="3.90.226.10">
    <property type="entry name" value="2-enoyl-CoA Hydratase, Chain A, domain 1"/>
    <property type="match status" value="1"/>
</dbReference>
<dbReference type="PANTHER" id="PTHR32060:SF30">
    <property type="entry name" value="CARBOXY-TERMINAL PROCESSING PROTEASE CTPA"/>
    <property type="match status" value="1"/>
</dbReference>
<dbReference type="GO" id="GO:0004175">
    <property type="term" value="F:endopeptidase activity"/>
    <property type="evidence" value="ECO:0007669"/>
    <property type="project" value="TreeGrafter"/>
</dbReference>
<dbReference type="SMART" id="SM00245">
    <property type="entry name" value="TSPc"/>
    <property type="match status" value="1"/>
</dbReference>
<feature type="chain" id="PRO_5019108638" description="Tail specific protease domain-containing protein" evidence="1">
    <location>
        <begin position="21"/>
        <end position="457"/>
    </location>
</feature>
<dbReference type="SUPFAM" id="SSF52096">
    <property type="entry name" value="ClpP/crotonase"/>
    <property type="match status" value="1"/>
</dbReference>
<feature type="signal peptide" evidence="1">
    <location>
        <begin position="1"/>
        <end position="20"/>
    </location>
</feature>
<evidence type="ECO:0000313" key="3">
    <source>
        <dbReference type="EMBL" id="RGS30966.1"/>
    </source>
</evidence>
<dbReference type="GO" id="GO:0007165">
    <property type="term" value="P:signal transduction"/>
    <property type="evidence" value="ECO:0007669"/>
    <property type="project" value="TreeGrafter"/>
</dbReference>
<comment type="caution">
    <text evidence="3">The sequence shown here is derived from an EMBL/GenBank/DDBJ whole genome shotgun (WGS) entry which is preliminary data.</text>
</comment>
<proteinExistence type="predicted"/>
<dbReference type="GO" id="GO:0030288">
    <property type="term" value="C:outer membrane-bounded periplasmic space"/>
    <property type="evidence" value="ECO:0007669"/>
    <property type="project" value="TreeGrafter"/>
</dbReference>
<evidence type="ECO:0000313" key="4">
    <source>
        <dbReference type="Proteomes" id="UP000283341"/>
    </source>
</evidence>
<organism evidence="3 4">
    <name type="scientific">Bacteroides cellulosilyticus</name>
    <dbReference type="NCBI Taxonomy" id="246787"/>
    <lineage>
        <taxon>Bacteria</taxon>
        <taxon>Pseudomonadati</taxon>
        <taxon>Bacteroidota</taxon>
        <taxon>Bacteroidia</taxon>
        <taxon>Bacteroidales</taxon>
        <taxon>Bacteroidaceae</taxon>
        <taxon>Bacteroides</taxon>
    </lineage>
</organism>
<evidence type="ECO:0000259" key="2">
    <source>
        <dbReference type="SMART" id="SM00245"/>
    </source>
</evidence>
<dbReference type="GO" id="GO:0006508">
    <property type="term" value="P:proteolysis"/>
    <property type="evidence" value="ECO:0007669"/>
    <property type="project" value="InterPro"/>
</dbReference>
<dbReference type="AlphaFoldDB" id="A0A412I2D1"/>
<dbReference type="InterPro" id="IPR029045">
    <property type="entry name" value="ClpP/crotonase-like_dom_sf"/>
</dbReference>
<feature type="domain" description="Tail specific protease" evidence="2">
    <location>
        <begin position="199"/>
        <end position="433"/>
    </location>
</feature>
<dbReference type="Gene3D" id="3.30.750.44">
    <property type="match status" value="1"/>
</dbReference>
<name>A0A412I2D1_9BACE</name>
<dbReference type="Pfam" id="PF03572">
    <property type="entry name" value="Peptidase_S41"/>
    <property type="match status" value="1"/>
</dbReference>
<dbReference type="InterPro" id="IPR005151">
    <property type="entry name" value="Tail-specific_protease"/>
</dbReference>
<protein>
    <recommendedName>
        <fullName evidence="2">Tail specific protease domain-containing protein</fullName>
    </recommendedName>
</protein>
<reference evidence="3 4" key="1">
    <citation type="submission" date="2018-08" db="EMBL/GenBank/DDBJ databases">
        <title>A genome reference for cultivated species of the human gut microbiota.</title>
        <authorList>
            <person name="Zou Y."/>
            <person name="Xue W."/>
            <person name="Luo G."/>
        </authorList>
    </citation>
    <scope>NUCLEOTIDE SEQUENCE [LARGE SCALE GENOMIC DNA]</scope>
    <source>
        <strain evidence="3 4">AF22-3AC</strain>
    </source>
</reference>
<dbReference type="GO" id="GO:0008236">
    <property type="term" value="F:serine-type peptidase activity"/>
    <property type="evidence" value="ECO:0007669"/>
    <property type="project" value="InterPro"/>
</dbReference>